<gene>
    <name evidence="8" type="ORF">UCRPC4_g03757</name>
</gene>
<dbReference type="OrthoDB" id="6770063at2759"/>
<sequence>MTDTPSSTSSKSQKSLNRSAKSVSFSGNSEYIPPPDYLDDPVPDLPKHHRFSAPPVPYFHAPDDFPVEDNRCWRHRYLSGQSDVTLVESIKDFEREIEKRWSNVSSITTFSSHPARYTLSKGDIVGADEIDLEKQHLPEISVVQPITRPDSYTVKFDGPKDPLNPKNWPSRQKWRMTICVASFTFLAPLTSSMPAPGLEQIARQFRVTSDIETQMLLSIFVLAFAIGPVIFGPLSELYGRVVILQAANVIFLGCTIGCGFAQSELQMMIFRFFAGFGGSAPLAIGGGVLGDLFLPQERGKAMAIYGMGPLLGPSIGPIVGSFVSAYSTWRWMFWAASGASAVVLAVSFIFMKESYAPVLLERKATALRESTGIDFYQTETYDPNKTIIKSISSTLIRALKMLFTQPIVLVMAWYMAYAYGTMYLVLATFPNLWRDVYHESATMAGLNYLSLGLGFFIGAPITGKGTDKIYRHLTAKHAKNENPRDPPQPSMLQLPMSGAGGPLGASTITTPSALPKSAGGPQAGPPLGPPGMGPPGMGPPGPRGKPEYRLPLIIPFSLLPPIGLFLYGWSAEYRLHWIFPNVGAFLFALGTVAAFQSVTAYLIDAYTRRESNSEEARILFQFLNFYYPASQQELAYVHTFSSLLMHKLQGIVSRST</sequence>
<feature type="transmembrane region" description="Helical" evidence="6">
    <location>
        <begin position="176"/>
        <end position="195"/>
    </location>
</feature>
<dbReference type="PANTHER" id="PTHR23502">
    <property type="entry name" value="MAJOR FACILITATOR SUPERFAMILY"/>
    <property type="match status" value="1"/>
</dbReference>
<feature type="region of interest" description="Disordered" evidence="5">
    <location>
        <begin position="510"/>
        <end position="544"/>
    </location>
</feature>
<dbReference type="GO" id="GO:0022857">
    <property type="term" value="F:transmembrane transporter activity"/>
    <property type="evidence" value="ECO:0007669"/>
    <property type="project" value="InterPro"/>
</dbReference>
<feature type="transmembrane region" description="Helical" evidence="6">
    <location>
        <begin position="241"/>
        <end position="262"/>
    </location>
</feature>
<dbReference type="Pfam" id="PF07690">
    <property type="entry name" value="MFS_1"/>
    <property type="match status" value="1"/>
</dbReference>
<name>A0A0G2EGE0_PHACM</name>
<dbReference type="InterPro" id="IPR020846">
    <property type="entry name" value="MFS_dom"/>
</dbReference>
<dbReference type="Proteomes" id="UP000053317">
    <property type="component" value="Unassembled WGS sequence"/>
</dbReference>
<feature type="domain" description="Major facilitator superfamily (MFS) profile" evidence="7">
    <location>
        <begin position="176"/>
        <end position="656"/>
    </location>
</feature>
<feature type="compositionally biased region" description="Polar residues" evidence="5">
    <location>
        <begin position="16"/>
        <end position="29"/>
    </location>
</feature>
<evidence type="ECO:0000256" key="1">
    <source>
        <dbReference type="ARBA" id="ARBA00004141"/>
    </source>
</evidence>
<dbReference type="AlphaFoldDB" id="A0A0G2EGE0"/>
<feature type="compositionally biased region" description="Pro residues" evidence="5">
    <location>
        <begin position="523"/>
        <end position="543"/>
    </location>
</feature>
<comment type="caution">
    <text evidence="8">The sequence shown here is derived from an EMBL/GenBank/DDBJ whole genome shotgun (WGS) entry which is preliminary data.</text>
</comment>
<evidence type="ECO:0000259" key="7">
    <source>
        <dbReference type="PROSITE" id="PS50850"/>
    </source>
</evidence>
<dbReference type="InterPro" id="IPR036259">
    <property type="entry name" value="MFS_trans_sf"/>
</dbReference>
<accession>A0A0G2EGE0</accession>
<evidence type="ECO:0000256" key="4">
    <source>
        <dbReference type="ARBA" id="ARBA00023136"/>
    </source>
</evidence>
<feature type="transmembrane region" description="Helical" evidence="6">
    <location>
        <begin position="215"/>
        <end position="234"/>
    </location>
</feature>
<dbReference type="PANTHER" id="PTHR23502:SF60">
    <property type="entry name" value="MAJOR FACILITATOR SUPERFAMILY (MFS) PROFILE DOMAIN-CONTAINING PROTEIN-RELATED"/>
    <property type="match status" value="1"/>
</dbReference>
<feature type="transmembrane region" description="Helical" evidence="6">
    <location>
        <begin position="268"/>
        <end position="290"/>
    </location>
</feature>
<dbReference type="SUPFAM" id="SSF103473">
    <property type="entry name" value="MFS general substrate transporter"/>
    <property type="match status" value="1"/>
</dbReference>
<dbReference type="Gene3D" id="1.20.1250.20">
    <property type="entry name" value="MFS general substrate transporter like domains"/>
    <property type="match status" value="1"/>
</dbReference>
<feature type="transmembrane region" description="Helical" evidence="6">
    <location>
        <begin position="407"/>
        <end position="429"/>
    </location>
</feature>
<feature type="compositionally biased region" description="Low complexity" evidence="5">
    <location>
        <begin position="1"/>
        <end position="15"/>
    </location>
</feature>
<feature type="transmembrane region" description="Helical" evidence="6">
    <location>
        <begin position="302"/>
        <end position="325"/>
    </location>
</feature>
<keyword evidence="2 6" id="KW-0812">Transmembrane</keyword>
<feature type="transmembrane region" description="Helical" evidence="6">
    <location>
        <begin position="582"/>
        <end position="603"/>
    </location>
</feature>
<evidence type="ECO:0000256" key="3">
    <source>
        <dbReference type="ARBA" id="ARBA00022989"/>
    </source>
</evidence>
<comment type="subcellular location">
    <subcellularLocation>
        <location evidence="1">Membrane</location>
        <topology evidence="1">Multi-pass membrane protein</topology>
    </subcellularLocation>
</comment>
<dbReference type="GO" id="GO:0016020">
    <property type="term" value="C:membrane"/>
    <property type="evidence" value="ECO:0007669"/>
    <property type="project" value="UniProtKB-SubCell"/>
</dbReference>
<dbReference type="EMBL" id="LCWF01000086">
    <property type="protein sequence ID" value="KKY21321.1"/>
    <property type="molecule type" value="Genomic_DNA"/>
</dbReference>
<dbReference type="InterPro" id="IPR011701">
    <property type="entry name" value="MFS"/>
</dbReference>
<evidence type="ECO:0000256" key="6">
    <source>
        <dbReference type="SAM" id="Phobius"/>
    </source>
</evidence>
<dbReference type="PROSITE" id="PS50850">
    <property type="entry name" value="MFS"/>
    <property type="match status" value="1"/>
</dbReference>
<evidence type="ECO:0000256" key="5">
    <source>
        <dbReference type="SAM" id="MobiDB-lite"/>
    </source>
</evidence>
<keyword evidence="9" id="KW-1185">Reference proteome</keyword>
<organism evidence="8 9">
    <name type="scientific">Phaeomoniella chlamydospora</name>
    <name type="common">Phaeoacremonium chlamydosporum</name>
    <dbReference type="NCBI Taxonomy" id="158046"/>
    <lineage>
        <taxon>Eukaryota</taxon>
        <taxon>Fungi</taxon>
        <taxon>Dikarya</taxon>
        <taxon>Ascomycota</taxon>
        <taxon>Pezizomycotina</taxon>
        <taxon>Eurotiomycetes</taxon>
        <taxon>Chaetothyriomycetidae</taxon>
        <taxon>Phaeomoniellales</taxon>
        <taxon>Phaeomoniellaceae</taxon>
        <taxon>Phaeomoniella</taxon>
    </lineage>
</organism>
<keyword evidence="4 6" id="KW-0472">Membrane</keyword>
<feature type="transmembrane region" description="Helical" evidence="6">
    <location>
        <begin position="441"/>
        <end position="461"/>
    </location>
</feature>
<protein>
    <submittedName>
        <fullName evidence="8">Putative mfs multidrug</fullName>
    </submittedName>
</protein>
<feature type="transmembrane region" description="Helical" evidence="6">
    <location>
        <begin position="331"/>
        <end position="351"/>
    </location>
</feature>
<evidence type="ECO:0000313" key="8">
    <source>
        <dbReference type="EMBL" id="KKY21321.1"/>
    </source>
</evidence>
<keyword evidence="3 6" id="KW-1133">Transmembrane helix</keyword>
<reference evidence="8 9" key="2">
    <citation type="submission" date="2015-05" db="EMBL/GenBank/DDBJ databases">
        <authorList>
            <person name="Morales-Cruz A."/>
            <person name="Amrine K.C."/>
            <person name="Cantu D."/>
        </authorList>
    </citation>
    <scope>NUCLEOTIDE SEQUENCE [LARGE SCALE GENOMIC DNA]</scope>
    <source>
        <strain evidence="8">UCRPC4</strain>
    </source>
</reference>
<evidence type="ECO:0000256" key="2">
    <source>
        <dbReference type="ARBA" id="ARBA00022692"/>
    </source>
</evidence>
<feature type="transmembrane region" description="Helical" evidence="6">
    <location>
        <begin position="550"/>
        <end position="570"/>
    </location>
</feature>
<reference evidence="8 9" key="1">
    <citation type="submission" date="2015-05" db="EMBL/GenBank/DDBJ databases">
        <title>Distinctive expansion of gene families associated with plant cell wall degradation and secondary metabolism in the genomes of grapevine trunk pathogens.</title>
        <authorList>
            <person name="Lawrence D.P."/>
            <person name="Travadon R."/>
            <person name="Rolshausen P.E."/>
            <person name="Baumgartner K."/>
        </authorList>
    </citation>
    <scope>NUCLEOTIDE SEQUENCE [LARGE SCALE GENOMIC DNA]</scope>
    <source>
        <strain evidence="8">UCRPC4</strain>
    </source>
</reference>
<proteinExistence type="predicted"/>
<evidence type="ECO:0000313" key="9">
    <source>
        <dbReference type="Proteomes" id="UP000053317"/>
    </source>
</evidence>
<feature type="region of interest" description="Disordered" evidence="5">
    <location>
        <begin position="1"/>
        <end position="41"/>
    </location>
</feature>